<dbReference type="InterPro" id="IPR050638">
    <property type="entry name" value="AA-Vitamin_Transporters"/>
</dbReference>
<keyword evidence="4 6" id="KW-1133">Transmembrane helix</keyword>
<feature type="transmembrane region" description="Helical" evidence="6">
    <location>
        <begin position="167"/>
        <end position="189"/>
    </location>
</feature>
<feature type="domain" description="EamA" evidence="7">
    <location>
        <begin position="11"/>
        <end position="90"/>
    </location>
</feature>
<feature type="domain" description="EamA" evidence="7">
    <location>
        <begin position="106"/>
        <end position="241"/>
    </location>
</feature>
<evidence type="ECO:0000256" key="4">
    <source>
        <dbReference type="ARBA" id="ARBA00022989"/>
    </source>
</evidence>
<dbReference type="InterPro" id="IPR037185">
    <property type="entry name" value="EmrE-like"/>
</dbReference>
<dbReference type="EMBL" id="MHHY01000007">
    <property type="protein sequence ID" value="OGY40499.1"/>
    <property type="molecule type" value="Genomic_DNA"/>
</dbReference>
<feature type="transmembrane region" description="Helical" evidence="6">
    <location>
        <begin position="201"/>
        <end position="218"/>
    </location>
</feature>
<sequence>MLAFKSKGIWSGLTRSDFFIIFLQALFGTFVYRIFFLYGLKFSSAFDAGIILSTTPAVTGLLSLMFLKEKLDSNKILGILFSVVGVLLINLVYDNATNGSRSNILIGSLLIFGCVIGQALFSVLPKALSQSVTPMAIASLTTVISFLLFLPMSIYEALNFDFTTVGLGGWASIIYYGLFATVVAFLLWFKGLSSIEASASGVFTALVPISAMIFSYLILRERIYTIHIIGAACVILGIVFIHHRGSLTRKVD</sequence>
<proteinExistence type="predicted"/>
<gene>
    <name evidence="8" type="ORF">A2570_01995</name>
</gene>
<feature type="transmembrane region" description="Helical" evidence="6">
    <location>
        <begin position="136"/>
        <end position="155"/>
    </location>
</feature>
<protein>
    <recommendedName>
        <fullName evidence="7">EamA domain-containing protein</fullName>
    </recommendedName>
</protein>
<keyword evidence="3 6" id="KW-0812">Transmembrane</keyword>
<feature type="transmembrane region" description="Helical" evidence="6">
    <location>
        <begin position="105"/>
        <end position="124"/>
    </location>
</feature>
<evidence type="ECO:0000313" key="9">
    <source>
        <dbReference type="Proteomes" id="UP000178570"/>
    </source>
</evidence>
<dbReference type="AlphaFoldDB" id="A0A1G1XKD8"/>
<evidence type="ECO:0000259" key="7">
    <source>
        <dbReference type="Pfam" id="PF00892"/>
    </source>
</evidence>
<reference evidence="8 9" key="1">
    <citation type="journal article" date="2016" name="Nat. Commun.">
        <title>Thousands of microbial genomes shed light on interconnected biogeochemical processes in an aquifer system.</title>
        <authorList>
            <person name="Anantharaman K."/>
            <person name="Brown C.T."/>
            <person name="Hug L.A."/>
            <person name="Sharon I."/>
            <person name="Castelle C.J."/>
            <person name="Probst A.J."/>
            <person name="Thomas B.C."/>
            <person name="Singh A."/>
            <person name="Wilkins M.J."/>
            <person name="Karaoz U."/>
            <person name="Brodie E.L."/>
            <person name="Williams K.H."/>
            <person name="Hubbard S.S."/>
            <person name="Banfield J.F."/>
        </authorList>
    </citation>
    <scope>NUCLEOTIDE SEQUENCE [LARGE SCALE GENOMIC DNA]</scope>
</reference>
<evidence type="ECO:0000313" key="8">
    <source>
        <dbReference type="EMBL" id="OGY40499.1"/>
    </source>
</evidence>
<comment type="caution">
    <text evidence="8">The sequence shown here is derived from an EMBL/GenBank/DDBJ whole genome shotgun (WGS) entry which is preliminary data.</text>
</comment>
<keyword evidence="2" id="KW-1003">Cell membrane</keyword>
<feature type="transmembrane region" description="Helical" evidence="6">
    <location>
        <begin position="46"/>
        <end position="67"/>
    </location>
</feature>
<evidence type="ECO:0000256" key="1">
    <source>
        <dbReference type="ARBA" id="ARBA00004651"/>
    </source>
</evidence>
<dbReference type="PANTHER" id="PTHR32322:SF18">
    <property type="entry name" value="S-ADENOSYLMETHIONINE_S-ADENOSYLHOMOCYSTEINE TRANSPORTER"/>
    <property type="match status" value="1"/>
</dbReference>
<comment type="subcellular location">
    <subcellularLocation>
        <location evidence="1">Cell membrane</location>
        <topology evidence="1">Multi-pass membrane protein</topology>
    </subcellularLocation>
</comment>
<feature type="transmembrane region" description="Helical" evidence="6">
    <location>
        <begin position="224"/>
        <end position="241"/>
    </location>
</feature>
<feature type="transmembrane region" description="Helical" evidence="6">
    <location>
        <begin position="76"/>
        <end position="93"/>
    </location>
</feature>
<evidence type="ECO:0000256" key="5">
    <source>
        <dbReference type="ARBA" id="ARBA00023136"/>
    </source>
</evidence>
<name>A0A1G1XKD8_9BACT</name>
<dbReference type="PANTHER" id="PTHR32322">
    <property type="entry name" value="INNER MEMBRANE TRANSPORTER"/>
    <property type="match status" value="1"/>
</dbReference>
<dbReference type="InterPro" id="IPR000620">
    <property type="entry name" value="EamA_dom"/>
</dbReference>
<evidence type="ECO:0000256" key="2">
    <source>
        <dbReference type="ARBA" id="ARBA00022475"/>
    </source>
</evidence>
<feature type="transmembrane region" description="Helical" evidence="6">
    <location>
        <begin position="20"/>
        <end position="40"/>
    </location>
</feature>
<evidence type="ECO:0000256" key="6">
    <source>
        <dbReference type="SAM" id="Phobius"/>
    </source>
</evidence>
<evidence type="ECO:0000256" key="3">
    <source>
        <dbReference type="ARBA" id="ARBA00022692"/>
    </source>
</evidence>
<accession>A0A1G1XKD8</accession>
<keyword evidence="5 6" id="KW-0472">Membrane</keyword>
<dbReference type="STRING" id="1797529.A2570_01995"/>
<dbReference type="SUPFAM" id="SSF103481">
    <property type="entry name" value="Multidrug resistance efflux transporter EmrE"/>
    <property type="match status" value="2"/>
</dbReference>
<dbReference type="Proteomes" id="UP000178570">
    <property type="component" value="Unassembled WGS sequence"/>
</dbReference>
<organism evidence="8 9">
    <name type="scientific">Candidatus Brennerbacteria bacterium RIFOXYD1_FULL_41_16</name>
    <dbReference type="NCBI Taxonomy" id="1797529"/>
    <lineage>
        <taxon>Bacteria</taxon>
        <taxon>Candidatus Brenneribacteriota</taxon>
    </lineage>
</organism>
<dbReference type="Gene3D" id="1.10.3730.20">
    <property type="match status" value="2"/>
</dbReference>
<dbReference type="Pfam" id="PF00892">
    <property type="entry name" value="EamA"/>
    <property type="match status" value="2"/>
</dbReference>
<dbReference type="GO" id="GO:0005886">
    <property type="term" value="C:plasma membrane"/>
    <property type="evidence" value="ECO:0007669"/>
    <property type="project" value="UniProtKB-SubCell"/>
</dbReference>